<evidence type="ECO:0000256" key="1">
    <source>
        <dbReference type="ARBA" id="ARBA00004613"/>
    </source>
</evidence>
<sequence>MLGSKKSMNTNISIKVVFLLLLNASLHELSLGHITTVRVYNNLGYGISLTLHCKSKDDDLGIQVLDNEDSFEWRFHPNWLGTTLFFCSMESNDKNGAFDIYKDERDGERCRECVWKVTQDGVRGYNKEGGVEQIWFRWVPKPPGSDSYYIIP</sequence>
<feature type="signal peptide" evidence="6">
    <location>
        <begin position="1"/>
        <end position="32"/>
    </location>
</feature>
<keyword evidence="4 6" id="KW-0964">Secreted</keyword>
<evidence type="ECO:0000256" key="3">
    <source>
        <dbReference type="ARBA" id="ARBA00022471"/>
    </source>
</evidence>
<dbReference type="GO" id="GO:0060320">
    <property type="term" value="P:rejection of self pollen"/>
    <property type="evidence" value="ECO:0007669"/>
    <property type="project" value="UniProtKB-KW"/>
</dbReference>
<keyword evidence="8" id="KW-1185">Reference proteome</keyword>
<reference evidence="8" key="1">
    <citation type="journal article" date="2024" name="IScience">
        <title>Strigolactones Initiate the Formation of Haustorium-like Structures in Castilleja.</title>
        <authorList>
            <person name="Buerger M."/>
            <person name="Peterson D."/>
            <person name="Chory J."/>
        </authorList>
    </citation>
    <scope>NUCLEOTIDE SEQUENCE [LARGE SCALE GENOMIC DNA]</scope>
</reference>
<dbReference type="AlphaFoldDB" id="A0ABD3BS25"/>
<dbReference type="Proteomes" id="UP001632038">
    <property type="component" value="Unassembled WGS sequence"/>
</dbReference>
<evidence type="ECO:0000313" key="8">
    <source>
        <dbReference type="Proteomes" id="UP001632038"/>
    </source>
</evidence>
<gene>
    <name evidence="7" type="ORF">CASFOL_034981</name>
</gene>
<feature type="chain" id="PRO_5044527751" description="S-protein homolog" evidence="6">
    <location>
        <begin position="33"/>
        <end position="152"/>
    </location>
</feature>
<comment type="caution">
    <text evidence="7">The sequence shown here is derived from an EMBL/GenBank/DDBJ whole genome shotgun (WGS) entry which is preliminary data.</text>
</comment>
<dbReference type="Pfam" id="PF05938">
    <property type="entry name" value="Self-incomp_S1"/>
    <property type="match status" value="1"/>
</dbReference>
<keyword evidence="5 6" id="KW-0732">Signal</keyword>
<accession>A0ABD3BS25</accession>
<protein>
    <recommendedName>
        <fullName evidence="6">S-protein homolog</fullName>
    </recommendedName>
</protein>
<proteinExistence type="inferred from homology"/>
<evidence type="ECO:0000256" key="6">
    <source>
        <dbReference type="RuleBase" id="RU367044"/>
    </source>
</evidence>
<evidence type="ECO:0000256" key="5">
    <source>
        <dbReference type="ARBA" id="ARBA00022729"/>
    </source>
</evidence>
<evidence type="ECO:0000256" key="4">
    <source>
        <dbReference type="ARBA" id="ARBA00022525"/>
    </source>
</evidence>
<evidence type="ECO:0000313" key="7">
    <source>
        <dbReference type="EMBL" id="KAL3620069.1"/>
    </source>
</evidence>
<dbReference type="InterPro" id="IPR010264">
    <property type="entry name" value="Self-incomp_S1"/>
</dbReference>
<name>A0ABD3BS25_9LAMI</name>
<dbReference type="EMBL" id="JAVIJP010000066">
    <property type="protein sequence ID" value="KAL3620069.1"/>
    <property type="molecule type" value="Genomic_DNA"/>
</dbReference>
<comment type="similarity">
    <text evidence="2 6">Belongs to the plant self-incompatibility (S1) protein family.</text>
</comment>
<dbReference type="PANTHER" id="PTHR31232:SF18">
    <property type="entry name" value="S-PROTEIN HOMOLOG"/>
    <property type="match status" value="1"/>
</dbReference>
<keyword evidence="3 6" id="KW-0713">Self-incompatibility</keyword>
<dbReference type="GO" id="GO:0005576">
    <property type="term" value="C:extracellular region"/>
    <property type="evidence" value="ECO:0007669"/>
    <property type="project" value="UniProtKB-SubCell"/>
</dbReference>
<organism evidence="7 8">
    <name type="scientific">Castilleja foliolosa</name>
    <dbReference type="NCBI Taxonomy" id="1961234"/>
    <lineage>
        <taxon>Eukaryota</taxon>
        <taxon>Viridiplantae</taxon>
        <taxon>Streptophyta</taxon>
        <taxon>Embryophyta</taxon>
        <taxon>Tracheophyta</taxon>
        <taxon>Spermatophyta</taxon>
        <taxon>Magnoliopsida</taxon>
        <taxon>eudicotyledons</taxon>
        <taxon>Gunneridae</taxon>
        <taxon>Pentapetalae</taxon>
        <taxon>asterids</taxon>
        <taxon>lamiids</taxon>
        <taxon>Lamiales</taxon>
        <taxon>Orobanchaceae</taxon>
        <taxon>Pedicularideae</taxon>
        <taxon>Castillejinae</taxon>
        <taxon>Castilleja</taxon>
    </lineage>
</organism>
<comment type="subcellular location">
    <subcellularLocation>
        <location evidence="1 6">Secreted</location>
    </subcellularLocation>
</comment>
<evidence type="ECO:0000256" key="2">
    <source>
        <dbReference type="ARBA" id="ARBA00005581"/>
    </source>
</evidence>
<dbReference type="PANTHER" id="PTHR31232">
    <property type="match status" value="1"/>
</dbReference>